<accession>A0A0W0U5H3</accession>
<name>A0A0W0U5H3_9GAMM</name>
<dbReference type="STRING" id="453.Lfee_0556"/>
<reference evidence="2 4" key="2">
    <citation type="submission" date="2018-06" db="EMBL/GenBank/DDBJ databases">
        <authorList>
            <consortium name="Pathogen Informatics"/>
            <person name="Doyle S."/>
        </authorList>
    </citation>
    <scope>NUCLEOTIDE SEQUENCE [LARGE SCALE GENOMIC DNA]</scope>
    <source>
        <strain evidence="2 4">NCTC12022</strain>
    </source>
</reference>
<sequence>MSRFKQFSSEFADLTKAVAQTPDNYNKKAETLGLMAQMKALATSGDMMAQYRLAQAYPKHSAPYFEWMQAAACQGFTNAMLALSTALLETKAVSAIQQAAKYLVQILRSDDSYIKDEATALLDSNRLLKAEVNRQMGKTNVGKTAVSFFAKDADEVIHCRPQSQASIKP</sequence>
<reference evidence="1 3" key="1">
    <citation type="submission" date="2015-11" db="EMBL/GenBank/DDBJ databases">
        <title>Genomic analysis of 38 Legionella species identifies large and diverse effector repertoires.</title>
        <authorList>
            <person name="Burstein D."/>
            <person name="Amaro F."/>
            <person name="Zusman T."/>
            <person name="Lifshitz Z."/>
            <person name="Cohen O."/>
            <person name="Gilbert J.A."/>
            <person name="Pupko T."/>
            <person name="Shuman H.A."/>
            <person name="Segal G."/>
        </authorList>
    </citation>
    <scope>NUCLEOTIDE SEQUENCE [LARGE SCALE GENOMIC DNA]</scope>
    <source>
        <strain evidence="1 3">WO-44C</strain>
    </source>
</reference>
<evidence type="ECO:0000313" key="4">
    <source>
        <dbReference type="Proteomes" id="UP000251942"/>
    </source>
</evidence>
<organism evidence="1 3">
    <name type="scientific">Legionella feeleii</name>
    <dbReference type="NCBI Taxonomy" id="453"/>
    <lineage>
        <taxon>Bacteria</taxon>
        <taxon>Pseudomonadati</taxon>
        <taxon>Pseudomonadota</taxon>
        <taxon>Gammaproteobacteria</taxon>
        <taxon>Legionellales</taxon>
        <taxon>Legionellaceae</taxon>
        <taxon>Legionella</taxon>
    </lineage>
</organism>
<dbReference type="Gene3D" id="1.25.40.10">
    <property type="entry name" value="Tetratricopeptide repeat domain"/>
    <property type="match status" value="1"/>
</dbReference>
<keyword evidence="3" id="KW-1185">Reference proteome</keyword>
<evidence type="ECO:0000313" key="2">
    <source>
        <dbReference type="EMBL" id="SPX62416.1"/>
    </source>
</evidence>
<dbReference type="AlphaFoldDB" id="A0A0W0U5H3"/>
<dbReference type="RefSeq" id="WP_058443775.1">
    <property type="nucleotide sequence ID" value="NZ_CAAAHT010000028.1"/>
</dbReference>
<dbReference type="Proteomes" id="UP000251942">
    <property type="component" value="Unassembled WGS sequence"/>
</dbReference>
<proteinExistence type="predicted"/>
<evidence type="ECO:0000313" key="1">
    <source>
        <dbReference type="EMBL" id="KTD02940.1"/>
    </source>
</evidence>
<dbReference type="PATRIC" id="fig|453.4.peg.603"/>
<dbReference type="OrthoDB" id="5636357at2"/>
<dbReference type="EMBL" id="LNYB01000018">
    <property type="protein sequence ID" value="KTD02940.1"/>
    <property type="molecule type" value="Genomic_DNA"/>
</dbReference>
<protein>
    <submittedName>
        <fullName evidence="1">Dot/Icm secretion system substrate</fullName>
    </submittedName>
</protein>
<dbReference type="InterPro" id="IPR011990">
    <property type="entry name" value="TPR-like_helical_dom_sf"/>
</dbReference>
<dbReference type="EMBL" id="UASS01000038">
    <property type="protein sequence ID" value="SPX62416.1"/>
    <property type="molecule type" value="Genomic_DNA"/>
</dbReference>
<dbReference type="Proteomes" id="UP000054698">
    <property type="component" value="Unassembled WGS sequence"/>
</dbReference>
<gene>
    <name evidence="1" type="ORF">Lfee_0556</name>
    <name evidence="2" type="ORF">NCTC12022_03175</name>
</gene>
<evidence type="ECO:0000313" key="3">
    <source>
        <dbReference type="Proteomes" id="UP000054698"/>
    </source>
</evidence>